<evidence type="ECO:0000313" key="1">
    <source>
        <dbReference type="EMBL" id="KAG1277242.1"/>
    </source>
</evidence>
<dbReference type="EMBL" id="JAANQT010009443">
    <property type="protein sequence ID" value="KAG1277242.1"/>
    <property type="molecule type" value="Genomic_DNA"/>
</dbReference>
<reference evidence="1" key="1">
    <citation type="journal article" date="2020" name="Microb. Genom.">
        <title>Genetic diversity of clinical and environmental Mucorales isolates obtained from an investigation of mucormycosis cases among solid organ transplant recipients.</title>
        <authorList>
            <person name="Nguyen M.H."/>
            <person name="Kaul D."/>
            <person name="Muto C."/>
            <person name="Cheng S.J."/>
            <person name="Richter R.A."/>
            <person name="Bruno V.M."/>
            <person name="Liu G."/>
            <person name="Beyhan S."/>
            <person name="Sundermann A.J."/>
            <person name="Mounaud S."/>
            <person name="Pasculle A.W."/>
            <person name="Nierman W.C."/>
            <person name="Driscoll E."/>
            <person name="Cumbie R."/>
            <person name="Clancy C.J."/>
            <person name="Dupont C.L."/>
        </authorList>
    </citation>
    <scope>NUCLEOTIDE SEQUENCE</scope>
    <source>
        <strain evidence="1">GL11</strain>
    </source>
</reference>
<gene>
    <name evidence="1" type="ORF">G6F64_014737</name>
</gene>
<comment type="caution">
    <text evidence="1">The sequence shown here is derived from an EMBL/GenBank/DDBJ whole genome shotgun (WGS) entry which is preliminary data.</text>
</comment>
<sequence>MSVCTNSAGCPPSLLPSCLMARLKPSRASAPSAENGPEMSLAMPTLTVSAMATAGTSAATAIREVIKRMVVCSVREPAQRVFL</sequence>
<dbReference type="Proteomes" id="UP000716291">
    <property type="component" value="Unassembled WGS sequence"/>
</dbReference>
<dbReference type="AlphaFoldDB" id="A0A9P6WSV5"/>
<accession>A0A9P6WSV5</accession>
<keyword evidence="2" id="KW-1185">Reference proteome</keyword>
<proteinExistence type="predicted"/>
<evidence type="ECO:0000313" key="2">
    <source>
        <dbReference type="Proteomes" id="UP000716291"/>
    </source>
</evidence>
<organism evidence="1 2">
    <name type="scientific">Rhizopus oryzae</name>
    <name type="common">Mucormycosis agent</name>
    <name type="synonym">Rhizopus arrhizus var. delemar</name>
    <dbReference type="NCBI Taxonomy" id="64495"/>
    <lineage>
        <taxon>Eukaryota</taxon>
        <taxon>Fungi</taxon>
        <taxon>Fungi incertae sedis</taxon>
        <taxon>Mucoromycota</taxon>
        <taxon>Mucoromycotina</taxon>
        <taxon>Mucoromycetes</taxon>
        <taxon>Mucorales</taxon>
        <taxon>Mucorineae</taxon>
        <taxon>Rhizopodaceae</taxon>
        <taxon>Rhizopus</taxon>
    </lineage>
</organism>
<protein>
    <submittedName>
        <fullName evidence="1">Uncharacterized protein</fullName>
    </submittedName>
</protein>
<name>A0A9P6WSV5_RHIOR</name>